<evidence type="ECO:0000313" key="3">
    <source>
        <dbReference type="EMBL" id="AIZ56942.1"/>
    </source>
</evidence>
<keyword evidence="4" id="KW-1185">Reference proteome</keyword>
<keyword evidence="1" id="KW-0812">Transmembrane</keyword>
<gene>
    <name evidence="3" type="ORF">Mpt1_c10740</name>
</gene>
<dbReference type="Pfam" id="PF01970">
    <property type="entry name" value="TctA"/>
    <property type="match status" value="1"/>
</dbReference>
<reference evidence="3 4" key="1">
    <citation type="journal article" date="2014" name="Appl. Environ. Microbiol.">
        <title>Comparative Genome Analysis of 'Candidatus Methanoplasma termitum' Indicates a New Mode of Energy Metabolism in the Seventh Order of Methanogens.</title>
        <authorList>
            <person name="Lang K."/>
            <person name="Schuldes J."/>
            <person name="Klingl A."/>
            <person name="Poehlein A."/>
            <person name="Daniel R."/>
            <person name="Brune A."/>
        </authorList>
    </citation>
    <scope>NUCLEOTIDE SEQUENCE [LARGE SCALE GENOMIC DNA]</scope>
    <source>
        <strain evidence="4">Mpt1</strain>
    </source>
</reference>
<evidence type="ECO:0000256" key="1">
    <source>
        <dbReference type="SAM" id="Phobius"/>
    </source>
</evidence>
<dbReference type="GeneID" id="24818736"/>
<protein>
    <submittedName>
        <fullName evidence="3">Tripartite tricarboxylate transporter TctA family protein</fullName>
    </submittedName>
</protein>
<dbReference type="HOGENOM" id="CLU_043916_0_0_2"/>
<feature type="transmembrane region" description="Helical" evidence="1">
    <location>
        <begin position="403"/>
        <end position="422"/>
    </location>
</feature>
<dbReference type="Proteomes" id="UP000030787">
    <property type="component" value="Chromosome"/>
</dbReference>
<keyword evidence="1" id="KW-0472">Membrane</keyword>
<evidence type="ECO:0000259" key="2">
    <source>
        <dbReference type="Pfam" id="PF01970"/>
    </source>
</evidence>
<dbReference type="OrthoDB" id="53365at2157"/>
<name>A0A0A7LF44_9ARCH</name>
<dbReference type="RefSeq" id="WP_048112874.1">
    <property type="nucleotide sequence ID" value="NZ_CP010070.1"/>
</dbReference>
<feature type="transmembrane region" description="Helical" evidence="1">
    <location>
        <begin position="278"/>
        <end position="299"/>
    </location>
</feature>
<feature type="domain" description="DUF112" evidence="2">
    <location>
        <begin position="10"/>
        <end position="408"/>
    </location>
</feature>
<feature type="transmembrane region" description="Helical" evidence="1">
    <location>
        <begin position="110"/>
        <end position="132"/>
    </location>
</feature>
<feature type="transmembrane region" description="Helical" evidence="1">
    <location>
        <begin position="144"/>
        <end position="161"/>
    </location>
</feature>
<dbReference type="InterPro" id="IPR002823">
    <property type="entry name" value="DUF112_TM"/>
</dbReference>
<feature type="transmembrane region" description="Helical" evidence="1">
    <location>
        <begin position="202"/>
        <end position="220"/>
    </location>
</feature>
<dbReference type="PANTHER" id="PTHR42204:SF1">
    <property type="entry name" value="INTEGRAL MEMBRANE PROTEIN"/>
    <property type="match status" value="1"/>
</dbReference>
<dbReference type="EMBL" id="CP010070">
    <property type="protein sequence ID" value="AIZ56942.1"/>
    <property type="molecule type" value="Genomic_DNA"/>
</dbReference>
<feature type="transmembrane region" description="Helical" evidence="1">
    <location>
        <begin position="6"/>
        <end position="29"/>
    </location>
</feature>
<dbReference type="STRING" id="1577791.Mpt1_c10740"/>
<feature type="transmembrane region" description="Helical" evidence="1">
    <location>
        <begin position="170"/>
        <end position="190"/>
    </location>
</feature>
<feature type="transmembrane region" description="Helical" evidence="1">
    <location>
        <begin position="367"/>
        <end position="397"/>
    </location>
</feature>
<organism evidence="3 4">
    <name type="scientific">Candidatus Methanoplasma termitum</name>
    <dbReference type="NCBI Taxonomy" id="1577791"/>
    <lineage>
        <taxon>Archaea</taxon>
        <taxon>Methanobacteriati</taxon>
        <taxon>Thermoplasmatota</taxon>
        <taxon>Thermoplasmata</taxon>
        <taxon>Methanomassiliicoccales</taxon>
        <taxon>Methanomassiliicoccaceae</taxon>
        <taxon>Candidatus Methanoplasma</taxon>
    </lineage>
</organism>
<feature type="transmembrane region" description="Helical" evidence="1">
    <location>
        <begin position="327"/>
        <end position="346"/>
    </location>
</feature>
<sequence>MGPELIILVIAACLVGSLIGTFTGVTPGIHVNTLASLMLISYPAMESFIASFTAASNAPIIVSSCIMSASIVHSFVDFVPSVFIGAPDPDEVLTALPGHRLLMKGEGMKAVRAAAIGSAVGASCALLLAIPFQFLMLNGLADQLDKFTIAVLIFALVAIVLKEKGIKNKLWAAALVLLSGTLGLFCMDLPIPSTGIFGDGGLLFPLLTGLFGIPALLSSAKNATIPEQRDDGSPPVDHVPGIRGVIMGSVSGWYPGITATAGASLSSIFMPENRPEKFISVVASIGTVTSIFSLITLSVSGSGRSGTVLVIREMIGDGASGFCSPDFLLLLLCCAIASFLGYHITIRVGKMMSGLTDRIDPVLLNKAVLCFVIVLVALLTGPFGLLILVISVLIGLIPLDIDAARVPLTGCLMFPVIIHGLFGTII</sequence>
<accession>A0A0A7LF44</accession>
<dbReference type="PANTHER" id="PTHR42204">
    <property type="entry name" value="INTEGRAL MEMBRANE PROTEIN"/>
    <property type="match status" value="1"/>
</dbReference>
<dbReference type="AlphaFoldDB" id="A0A0A7LF44"/>
<proteinExistence type="predicted"/>
<evidence type="ECO:0000313" key="4">
    <source>
        <dbReference type="Proteomes" id="UP000030787"/>
    </source>
</evidence>
<dbReference type="KEGG" id="mear:Mpt1_c10740"/>
<keyword evidence="1" id="KW-1133">Transmembrane helix</keyword>